<dbReference type="AlphaFoldDB" id="A0A224Y359"/>
<reference evidence="1" key="1">
    <citation type="journal article" date="2017" name="Parasit. Vectors">
        <title>Sialotranscriptomics of Rhipicephalus zambeziensis reveals intricate expression profiles of secretory proteins and suggests tight temporal transcriptional regulation during blood-feeding.</title>
        <authorList>
            <person name="de Castro M.H."/>
            <person name="de Klerk D."/>
            <person name="Pienaar R."/>
            <person name="Rees D.J.G."/>
            <person name="Mans B.J."/>
        </authorList>
    </citation>
    <scope>NUCLEOTIDE SEQUENCE</scope>
    <source>
        <tissue evidence="1">Salivary glands</tissue>
    </source>
</reference>
<accession>A0A224Y359</accession>
<proteinExistence type="predicted"/>
<evidence type="ECO:0000313" key="1">
    <source>
        <dbReference type="EMBL" id="MAA11997.1"/>
    </source>
</evidence>
<organism evidence="1">
    <name type="scientific">Rhipicephalus zambeziensis</name>
    <dbReference type="NCBI Taxonomy" id="60191"/>
    <lineage>
        <taxon>Eukaryota</taxon>
        <taxon>Metazoa</taxon>
        <taxon>Ecdysozoa</taxon>
        <taxon>Arthropoda</taxon>
        <taxon>Chelicerata</taxon>
        <taxon>Arachnida</taxon>
        <taxon>Acari</taxon>
        <taxon>Parasitiformes</taxon>
        <taxon>Ixodida</taxon>
        <taxon>Ixodoidea</taxon>
        <taxon>Ixodidae</taxon>
        <taxon>Rhipicephalinae</taxon>
        <taxon>Rhipicephalus</taxon>
        <taxon>Rhipicephalus</taxon>
    </lineage>
</organism>
<name>A0A224Y359_9ACAR</name>
<protein>
    <submittedName>
        <fullName evidence="1">DA-P36 family member</fullName>
    </submittedName>
</protein>
<dbReference type="EMBL" id="GFPF01000851">
    <property type="protein sequence ID" value="MAA11997.1"/>
    <property type="molecule type" value="Transcribed_RNA"/>
</dbReference>
<sequence length="216" mass="24590">MLFPYIVMKLMEIASLIVFLAFFYGGLCIKIATFPEGKDDTSGSTTCSCSTGDIITGAVLSVACEGSIFPKVKEEMKHSNVCTEEFRWHIPSGWCSPVDLLFNLTVPMIRKPRARRITEVELNLTRGGWQIAKVRWDENLLNEENMRYVTKNCTFVATIQFNGSKTSEDENKGLKETRQECNTEMQKDSAGHHGICLIKGEYRQSLCRYRQEHKTK</sequence>